<dbReference type="PANTHER" id="PTHR10039">
    <property type="entry name" value="AMELOGENIN"/>
    <property type="match status" value="1"/>
</dbReference>
<evidence type="ECO:0000313" key="3">
    <source>
        <dbReference type="EMBL" id="KIK05958.1"/>
    </source>
</evidence>
<name>A0A0C9YCR6_9AGAR</name>
<feature type="domain" description="Nephrocystin 3-like N-terminal" evidence="2">
    <location>
        <begin position="93"/>
        <end position="245"/>
    </location>
</feature>
<feature type="non-terminal residue" evidence="3">
    <location>
        <position position="1"/>
    </location>
</feature>
<evidence type="ECO:0000256" key="1">
    <source>
        <dbReference type="ARBA" id="ARBA00022737"/>
    </source>
</evidence>
<dbReference type="HOGENOM" id="CLU_000288_6_10_1"/>
<reference evidence="4" key="2">
    <citation type="submission" date="2015-01" db="EMBL/GenBank/DDBJ databases">
        <title>Evolutionary Origins and Diversification of the Mycorrhizal Mutualists.</title>
        <authorList>
            <consortium name="DOE Joint Genome Institute"/>
            <consortium name="Mycorrhizal Genomics Consortium"/>
            <person name="Kohler A."/>
            <person name="Kuo A."/>
            <person name="Nagy L.G."/>
            <person name="Floudas D."/>
            <person name="Copeland A."/>
            <person name="Barry K.W."/>
            <person name="Cichocki N."/>
            <person name="Veneault-Fourrey C."/>
            <person name="LaButti K."/>
            <person name="Lindquist E.A."/>
            <person name="Lipzen A."/>
            <person name="Lundell T."/>
            <person name="Morin E."/>
            <person name="Murat C."/>
            <person name="Riley R."/>
            <person name="Ohm R."/>
            <person name="Sun H."/>
            <person name="Tunlid A."/>
            <person name="Henrissat B."/>
            <person name="Grigoriev I.V."/>
            <person name="Hibbett D.S."/>
            <person name="Martin F."/>
        </authorList>
    </citation>
    <scope>NUCLEOTIDE SEQUENCE [LARGE SCALE GENOMIC DNA]</scope>
    <source>
        <strain evidence="4">LaAM-08-1</strain>
    </source>
</reference>
<protein>
    <recommendedName>
        <fullName evidence="2">Nephrocystin 3-like N-terminal domain-containing protein</fullName>
    </recommendedName>
</protein>
<gene>
    <name evidence="3" type="ORF">K443DRAFT_79420</name>
</gene>
<dbReference type="PANTHER" id="PTHR10039:SF14">
    <property type="entry name" value="NACHT DOMAIN-CONTAINING PROTEIN"/>
    <property type="match status" value="1"/>
</dbReference>
<organism evidence="3 4">
    <name type="scientific">Laccaria amethystina LaAM-08-1</name>
    <dbReference type="NCBI Taxonomy" id="1095629"/>
    <lineage>
        <taxon>Eukaryota</taxon>
        <taxon>Fungi</taxon>
        <taxon>Dikarya</taxon>
        <taxon>Basidiomycota</taxon>
        <taxon>Agaricomycotina</taxon>
        <taxon>Agaricomycetes</taxon>
        <taxon>Agaricomycetidae</taxon>
        <taxon>Agaricales</taxon>
        <taxon>Agaricineae</taxon>
        <taxon>Hydnangiaceae</taxon>
        <taxon>Laccaria</taxon>
    </lineage>
</organism>
<accession>A0A0C9YCR6</accession>
<evidence type="ECO:0000259" key="2">
    <source>
        <dbReference type="Pfam" id="PF24883"/>
    </source>
</evidence>
<reference evidence="3 4" key="1">
    <citation type="submission" date="2014-04" db="EMBL/GenBank/DDBJ databases">
        <authorList>
            <consortium name="DOE Joint Genome Institute"/>
            <person name="Kuo A."/>
            <person name="Kohler A."/>
            <person name="Nagy L.G."/>
            <person name="Floudas D."/>
            <person name="Copeland A."/>
            <person name="Barry K.W."/>
            <person name="Cichocki N."/>
            <person name="Veneault-Fourrey C."/>
            <person name="LaButti K."/>
            <person name="Lindquist E.A."/>
            <person name="Lipzen A."/>
            <person name="Lundell T."/>
            <person name="Morin E."/>
            <person name="Murat C."/>
            <person name="Sun H."/>
            <person name="Tunlid A."/>
            <person name="Henrissat B."/>
            <person name="Grigoriev I.V."/>
            <person name="Hibbett D.S."/>
            <person name="Martin F."/>
            <person name="Nordberg H.P."/>
            <person name="Cantor M.N."/>
            <person name="Hua S.X."/>
        </authorList>
    </citation>
    <scope>NUCLEOTIDE SEQUENCE [LARGE SCALE GENOMIC DNA]</scope>
    <source>
        <strain evidence="3 4">LaAM-08-1</strain>
    </source>
</reference>
<dbReference type="InterPro" id="IPR056884">
    <property type="entry name" value="NPHP3-like_N"/>
</dbReference>
<dbReference type="SUPFAM" id="SSF52540">
    <property type="entry name" value="P-loop containing nucleoside triphosphate hydrolases"/>
    <property type="match status" value="1"/>
</dbReference>
<keyword evidence="4" id="KW-1185">Reference proteome</keyword>
<dbReference type="Gene3D" id="3.40.50.300">
    <property type="entry name" value="P-loop containing nucleotide triphosphate hydrolases"/>
    <property type="match status" value="1"/>
</dbReference>
<dbReference type="Pfam" id="PF24883">
    <property type="entry name" value="NPHP3_N"/>
    <property type="match status" value="1"/>
</dbReference>
<dbReference type="STRING" id="1095629.A0A0C9YCR6"/>
<keyword evidence="1" id="KW-0677">Repeat</keyword>
<dbReference type="EMBL" id="KN838556">
    <property type="protein sequence ID" value="KIK05958.1"/>
    <property type="molecule type" value="Genomic_DNA"/>
</dbReference>
<dbReference type="InterPro" id="IPR027417">
    <property type="entry name" value="P-loop_NTPase"/>
</dbReference>
<dbReference type="AlphaFoldDB" id="A0A0C9YCR6"/>
<proteinExistence type="predicted"/>
<sequence>MPHFENAHIRDIIRGTFVDAKDDAHVQVFTTFEILHRNVAQSAFHDSSARFPQPKCHPDTRQVVIKTITVTWLEAENNDRDLCEGGSVECCRKKPILWLHAPAGAGKSAIAQSVAEQCSAVPTALAASFFFSRNAEERNTEKCLVATLAYQIARSIPAAKPFIESVVMDDPCIFSRSLETQFADLIAQPLVLAAVENPSSSWPKLILLDGLDECHDELKQCAIIEAICTTLTCFDISLRFLIVSRPEPHIHNIFRRPDVFSISHPLKLDDSFNPDQDIKTFLDAEFSRIRAYHSSMVSVVDWPSKDDIRHIISNSSQQFIYAATVIKFVGDPRHNPVKRLNMVLHSPTKARLISPFTNLDNLYRQVLDA</sequence>
<dbReference type="OrthoDB" id="4760524at2759"/>
<dbReference type="Proteomes" id="UP000054477">
    <property type="component" value="Unassembled WGS sequence"/>
</dbReference>
<evidence type="ECO:0000313" key="4">
    <source>
        <dbReference type="Proteomes" id="UP000054477"/>
    </source>
</evidence>